<evidence type="ECO:0000256" key="1">
    <source>
        <dbReference type="ARBA" id="ARBA00004123"/>
    </source>
</evidence>
<proteinExistence type="inferred from homology"/>
<dbReference type="EMBL" id="JAAQHG020000013">
    <property type="protein sequence ID" value="KAL1586682.1"/>
    <property type="molecule type" value="Genomic_DNA"/>
</dbReference>
<protein>
    <recommendedName>
        <fullName evidence="9">Survival motor neuron Tudor domain-containing protein</fullName>
    </recommendedName>
</protein>
<feature type="region of interest" description="Disordered" evidence="6">
    <location>
        <begin position="50"/>
        <end position="112"/>
    </location>
</feature>
<evidence type="ECO:0000256" key="6">
    <source>
        <dbReference type="SAM" id="MobiDB-lite"/>
    </source>
</evidence>
<gene>
    <name evidence="7" type="ORF">WHR41_04617</name>
</gene>
<dbReference type="AlphaFoldDB" id="A0AB34KRB3"/>
<dbReference type="GO" id="GO:0006397">
    <property type="term" value="P:mRNA processing"/>
    <property type="evidence" value="ECO:0007669"/>
    <property type="project" value="UniProtKB-KW"/>
</dbReference>
<keyword evidence="8" id="KW-1185">Reference proteome</keyword>
<evidence type="ECO:0000313" key="7">
    <source>
        <dbReference type="EMBL" id="KAL1586682.1"/>
    </source>
</evidence>
<keyword evidence="4" id="KW-0508">mRNA splicing</keyword>
<feature type="compositionally biased region" description="Polar residues" evidence="6">
    <location>
        <begin position="91"/>
        <end position="112"/>
    </location>
</feature>
<comment type="caution">
    <text evidence="7">The sequence shown here is derived from an EMBL/GenBank/DDBJ whole genome shotgun (WGS) entry which is preliminary data.</text>
</comment>
<dbReference type="GO" id="GO:0005634">
    <property type="term" value="C:nucleus"/>
    <property type="evidence" value="ECO:0007669"/>
    <property type="project" value="UniProtKB-SubCell"/>
</dbReference>
<accession>A0AB34KRB3</accession>
<dbReference type="InterPro" id="IPR040424">
    <property type="entry name" value="Smn1"/>
</dbReference>
<name>A0AB34KRB3_9PEZI</name>
<evidence type="ECO:0000256" key="2">
    <source>
        <dbReference type="ARBA" id="ARBA00005371"/>
    </source>
</evidence>
<dbReference type="GeneID" id="96006061"/>
<keyword evidence="5" id="KW-0539">Nucleus</keyword>
<evidence type="ECO:0008006" key="9">
    <source>
        <dbReference type="Google" id="ProtNLM"/>
    </source>
</evidence>
<evidence type="ECO:0000256" key="5">
    <source>
        <dbReference type="ARBA" id="ARBA00023242"/>
    </source>
</evidence>
<comment type="similarity">
    <text evidence="2">Belongs to the SMN family.</text>
</comment>
<dbReference type="CDD" id="cd22851">
    <property type="entry name" value="SMN_N"/>
    <property type="match status" value="1"/>
</dbReference>
<evidence type="ECO:0000313" key="8">
    <source>
        <dbReference type="Proteomes" id="UP000803884"/>
    </source>
</evidence>
<dbReference type="CDD" id="cd22852">
    <property type="entry name" value="SMN_C"/>
    <property type="match status" value="1"/>
</dbReference>
<evidence type="ECO:0000256" key="3">
    <source>
        <dbReference type="ARBA" id="ARBA00022664"/>
    </source>
</evidence>
<organism evidence="7 8">
    <name type="scientific">Cladosporium halotolerans</name>
    <dbReference type="NCBI Taxonomy" id="1052096"/>
    <lineage>
        <taxon>Eukaryota</taxon>
        <taxon>Fungi</taxon>
        <taxon>Dikarya</taxon>
        <taxon>Ascomycota</taxon>
        <taxon>Pezizomycotina</taxon>
        <taxon>Dothideomycetes</taxon>
        <taxon>Dothideomycetidae</taxon>
        <taxon>Cladosporiales</taxon>
        <taxon>Cladosporiaceae</taxon>
        <taxon>Cladosporium</taxon>
    </lineage>
</organism>
<dbReference type="Proteomes" id="UP000803884">
    <property type="component" value="Unassembled WGS sequence"/>
</dbReference>
<feature type="compositionally biased region" description="Low complexity" evidence="6">
    <location>
        <begin position="71"/>
        <end position="86"/>
    </location>
</feature>
<dbReference type="PANTHER" id="PTHR39267">
    <property type="entry name" value="SURVIVAL MOTOR NEURON-LIKE PROTEIN 1"/>
    <property type="match status" value="1"/>
</dbReference>
<keyword evidence="3" id="KW-0507">mRNA processing</keyword>
<dbReference type="PANTHER" id="PTHR39267:SF1">
    <property type="entry name" value="SURVIVAL MOTOR NEURON PROTEIN"/>
    <property type="match status" value="1"/>
</dbReference>
<evidence type="ECO:0000256" key="4">
    <source>
        <dbReference type="ARBA" id="ARBA00023187"/>
    </source>
</evidence>
<comment type="subcellular location">
    <subcellularLocation>
        <location evidence="1">Nucleus</location>
    </subcellularLocation>
</comment>
<reference evidence="7 8" key="1">
    <citation type="journal article" date="2020" name="Microbiol. Resour. Announc.">
        <title>Draft Genome Sequence of a Cladosporium Species Isolated from the Mesophotic Ascidian Didemnum maculosum.</title>
        <authorList>
            <person name="Gioti A."/>
            <person name="Siaperas R."/>
            <person name="Nikolaivits E."/>
            <person name="Le Goff G."/>
            <person name="Ouazzani J."/>
            <person name="Kotoulas G."/>
            <person name="Topakas E."/>
        </authorList>
    </citation>
    <scope>NUCLEOTIDE SEQUENCE [LARGE SCALE GENOMIC DNA]</scope>
    <source>
        <strain evidence="7 8">TM138-S3</strain>
    </source>
</reference>
<dbReference type="RefSeq" id="XP_069229787.1">
    <property type="nucleotide sequence ID" value="XM_069373223.1"/>
</dbReference>
<dbReference type="InterPro" id="IPR047313">
    <property type="entry name" value="SMN_C"/>
</dbReference>
<sequence>MQGGNLTHEEIWDDSDLQASWDDALAEYKKYHSLAAKGEQIDLDKLENEEESQALLKPAATQAHQQPLPNSTHSATGASAQATAAAEHVSESSMPATAVPSTATGPSVPPSTNGPLAGAAMPQALLSTMQDEGMKNLVMSWYYAGYYTGLLEGQQKAYASMQEGG</sequence>
<dbReference type="GO" id="GO:0008380">
    <property type="term" value="P:RNA splicing"/>
    <property type="evidence" value="ECO:0007669"/>
    <property type="project" value="UniProtKB-KW"/>
</dbReference>